<reference evidence="3" key="2">
    <citation type="submission" date="2020-05" db="UniProtKB">
        <authorList>
            <consortium name="EnsemblMetazoa"/>
        </authorList>
    </citation>
    <scope>IDENTIFICATION</scope>
    <source>
        <strain evidence="3">USDA</strain>
    </source>
</reference>
<organism evidence="3 4">
    <name type="scientific">Stomoxys calcitrans</name>
    <name type="common">Stable fly</name>
    <name type="synonym">Conops calcitrans</name>
    <dbReference type="NCBI Taxonomy" id="35570"/>
    <lineage>
        <taxon>Eukaryota</taxon>
        <taxon>Metazoa</taxon>
        <taxon>Ecdysozoa</taxon>
        <taxon>Arthropoda</taxon>
        <taxon>Hexapoda</taxon>
        <taxon>Insecta</taxon>
        <taxon>Pterygota</taxon>
        <taxon>Neoptera</taxon>
        <taxon>Endopterygota</taxon>
        <taxon>Diptera</taxon>
        <taxon>Brachycera</taxon>
        <taxon>Muscomorpha</taxon>
        <taxon>Muscoidea</taxon>
        <taxon>Muscidae</taxon>
        <taxon>Stomoxys</taxon>
    </lineage>
</organism>
<evidence type="ECO:0000256" key="2">
    <source>
        <dbReference type="SAM" id="MobiDB-lite"/>
    </source>
</evidence>
<dbReference type="Proteomes" id="UP000095300">
    <property type="component" value="Unassembled WGS sequence"/>
</dbReference>
<sequence length="1226" mass="145242">MENEMEDTLGLHRPRERTLSNMSQQSSQSLKMSFPLMTSDSGLYTCSSNNSDITIESDSDSWNVSSSSAKDNKQLELAMRDVKRLRSELERLTKSEHWYKQELRQQKSTRLEDLERIYTQERKYMQENQRLQKECLRVYEKCTELENELQRHHQATKENFGDDTPIVNDELTQFEMQQQSALINDQQQLISVLRKQKKTLLNDLKTLTEEKDDKVVELQKHLADLELDNKRITKKCTNLSKERSQLAHNLEDTGTKLSLALDEKLNLQKSVISLREQLEIQAQLVKMKENEITQLQVDFRDTLKHEDNLDKVHSLSLKYQDDINSKSLEIIELKNQLSYMQEELENLQQLQAQNDEQQRHIEQLKFSLGACQLELQGIKKSELLKSEQIQELQQKTEMLLQENDERHKQFLRQRRDFDNACHELKTTKEQYSIVNERYKETQFKLELLEIEQSKLSFQNKNDQEEIKRLRLKLSEYLHQTSELVEKMQTLEAELKKVVDENVVLKCEFETIRVELRPSKTENKLNSRDSTEFNNDFRQLSKEFERLQNILDEHSALMETQPLQQECLKFPDIPISNDDEYLTYQCKKLRENTDPLQSILKEKQNCIHGLNTSSFQPNSVHEQLLNENESLKKQIFAIETEATSLKLKQEISDKTQRYNEMESLLCRQEAKEKDLLRKLLANDSKLYKLEKQLNEFHETDALVQELQMENRLLKRSLEEERLLKADLNTQLIQIKCQVETMKETLEQYNCKQKITFHKAVQCDDFEEKEDVYLQVDQLKKQIDELQQKQSQYAEIELHKSNERLQLLQKLSDLQSSKMQSLQESQNDWEDMLRAINTVQNLEEETRRELELKRMELEELNHVFAEQNEELKKLEEFTAYLEFKRQQEREQLKETFQKEISVMKRQLNDYQQEVENQQEVNRQLQQRNDRIQQNYDEDYAMEIANYRKEVRSLKAQVLRTTNEKDDMLERIKELENELHTIKHSQREAIVMPHFAIDEDSNSTEVNSNMSILKTSGFGEDHLRILTKVLEAEYARKMQRYDEHIHSLLTNVKALKKSLRNNEEKTAILGEEQSRANEELKDLHTTKRNLEEMRFKYEQSQITIQKLRRELSLERKRFESSDMGKSSQNDMSNYEVANLIDDYKKLIRQSALVTKRPSNNTIHDLIQRSSKCVPNFKNLETNIGGLRCDLQNFLSMYAQKMPSSSLITAASLTVPPSLMDELRAASEGF</sequence>
<name>A0A1I8Q9V7_STOCA</name>
<evidence type="ECO:0000256" key="1">
    <source>
        <dbReference type="SAM" id="Coils"/>
    </source>
</evidence>
<dbReference type="EnsemblMetazoa" id="SCAU015195-RA">
    <property type="protein sequence ID" value="SCAU015195-PA"/>
    <property type="gene ID" value="SCAU015195"/>
</dbReference>
<feature type="coiled-coil region" evidence="1">
    <location>
        <begin position="183"/>
        <end position="242"/>
    </location>
</feature>
<reference evidence="4" key="1">
    <citation type="submission" date="2015-05" db="EMBL/GenBank/DDBJ databases">
        <authorList>
            <person name="Wilson R.K."/>
            <person name="Warren W.C."/>
            <person name="Olafson P."/>
        </authorList>
    </citation>
    <scope>NUCLEOTIDE SEQUENCE [LARGE SCALE GENOMIC DNA]</scope>
    <source>
        <strain evidence="4">USDA</strain>
    </source>
</reference>
<dbReference type="VEuPathDB" id="VectorBase:SCAU015195"/>
<feature type="coiled-coil region" evidence="1">
    <location>
        <begin position="838"/>
        <end position="982"/>
    </location>
</feature>
<dbReference type="OrthoDB" id="8062330at2759"/>
<gene>
    <name evidence="3" type="primary">106096156</name>
</gene>
<dbReference type="EnsemblMetazoa" id="SCAU015195-RB">
    <property type="protein sequence ID" value="SCAU015195-PB"/>
    <property type="gene ID" value="SCAU015195"/>
</dbReference>
<keyword evidence="4" id="KW-1185">Reference proteome</keyword>
<feature type="coiled-coil region" evidence="1">
    <location>
        <begin position="1042"/>
        <end position="1114"/>
    </location>
</feature>
<keyword evidence="1" id="KW-0175">Coiled coil</keyword>
<feature type="coiled-coil region" evidence="1">
    <location>
        <begin position="688"/>
        <end position="797"/>
    </location>
</feature>
<accession>A0A1I8Q9V7</accession>
<proteinExistence type="predicted"/>
<feature type="coiled-coil region" evidence="1">
    <location>
        <begin position="459"/>
        <end position="507"/>
    </location>
</feature>
<feature type="coiled-coil region" evidence="1">
    <location>
        <begin position="72"/>
        <end position="148"/>
    </location>
</feature>
<dbReference type="AlphaFoldDB" id="A0A1I8Q9V7"/>
<evidence type="ECO:0000313" key="3">
    <source>
        <dbReference type="EnsemblMetazoa" id="SCAU015195-PA"/>
    </source>
</evidence>
<feature type="region of interest" description="Disordered" evidence="2">
    <location>
        <begin position="1"/>
        <end position="27"/>
    </location>
</feature>
<dbReference type="KEGG" id="scac:106096156"/>
<feature type="coiled-coil region" evidence="1">
    <location>
        <begin position="330"/>
        <end position="409"/>
    </location>
</feature>
<evidence type="ECO:0000313" key="4">
    <source>
        <dbReference type="Proteomes" id="UP000095300"/>
    </source>
</evidence>
<protein>
    <submittedName>
        <fullName evidence="3">Uncharacterized protein</fullName>
    </submittedName>
</protein>